<comment type="caution">
    <text evidence="1">The sequence shown here is derived from an EMBL/GenBank/DDBJ whole genome shotgun (WGS) entry which is preliminary data.</text>
</comment>
<dbReference type="EMBL" id="JANQBD010000025">
    <property type="protein sequence ID" value="MCR8635147.1"/>
    <property type="molecule type" value="Genomic_DNA"/>
</dbReference>
<name>A0ABT1YPN4_9BACL</name>
<organism evidence="1 2">
    <name type="scientific">Paenibacillus radicis</name>
    <name type="common">ex Xue et al. 2023</name>
    <dbReference type="NCBI Taxonomy" id="2972489"/>
    <lineage>
        <taxon>Bacteria</taxon>
        <taxon>Bacillati</taxon>
        <taxon>Bacillota</taxon>
        <taxon>Bacilli</taxon>
        <taxon>Bacillales</taxon>
        <taxon>Paenibacillaceae</taxon>
        <taxon>Paenibacillus</taxon>
    </lineage>
</organism>
<gene>
    <name evidence="1" type="ORF">NV381_28500</name>
</gene>
<accession>A0ABT1YPN4</accession>
<dbReference type="Proteomes" id="UP001300012">
    <property type="component" value="Unassembled WGS sequence"/>
</dbReference>
<evidence type="ECO:0000313" key="1">
    <source>
        <dbReference type="EMBL" id="MCR8635147.1"/>
    </source>
</evidence>
<keyword evidence="2" id="KW-1185">Reference proteome</keyword>
<protein>
    <submittedName>
        <fullName evidence="1">Uncharacterized protein</fullName>
    </submittedName>
</protein>
<evidence type="ECO:0000313" key="2">
    <source>
        <dbReference type="Proteomes" id="UP001300012"/>
    </source>
</evidence>
<reference evidence="1 2" key="1">
    <citation type="submission" date="2022-08" db="EMBL/GenBank/DDBJ databases">
        <title>Paenibacillus endoradicis sp. nov., Paenibacillus radicibacter sp. nov and Paenibacillus pararadicis sp. nov., three cold-adapted plant growth-promoting bacteria isolated from root of Larix gmelinii in Great Khingan.</title>
        <authorList>
            <person name="Xue H."/>
        </authorList>
    </citation>
    <scope>NUCLEOTIDE SEQUENCE [LARGE SCALE GENOMIC DNA]</scope>
    <source>
        <strain evidence="1 2">N5-1-1-5</strain>
    </source>
</reference>
<proteinExistence type="predicted"/>
<sequence>MKDRDRSKERIRVICDFTDTAVAVAADSAEWAVARLSHVLEQQGISVDSSGQPADDGNLGSGYKLKITITGAGSETAQKLLHSIGTGIDFKPDAAESFCILREPAEAAEVAQSIAAIAIIGADIRGLIYGVLELADRVQCSDEPLAALAEIESYREQPANRIRSISRSFCSEIEDKPWFYDKLFWEEYLTELATHRFNRLHLTLGISYDYGHDPNVQDNYFGFAYPFFVSVPGYGVRVRELPEGEAERNLAMLQYISHEAKLRGIHFQLGLWNHAYQMLDSPNELHTIEGVDEQNHAVYCRDALGLLLKLCPNIDGVTIRTHYEGGIPEPSHVFWNEVMKGITGCGREVEIDMHPKGVDSQMLEVALGTGMPVIVSPKFWAEHMGLPYHQAAIRARELPVATTERAELMGVTNTYRRFTRYGYADYLNENRQTGVLHRIWPGTQRVLLWGDPAMAAGYGRSGSFCDSLGVELCEPMSFKARKTSGTPGGRELYKDAGLQMEGHGWNKYLYTYRVWGRLNYNPDAAEDQWQRYLRHEFQGAGPDLGEALANASRILLLITTAHLPSASNNYFWPEMYNNLAIVDIGKQSETYFDTPAPHTFGAVSPLDTAIFYGINEFADDTVRGERRGKYSPLEVADRLSGLAEAAERHLAAAGTLVSDSAGATFRRWAVDIAAQAGIGRFFADKLRAGVAYAMFERTGNPQQLQAALQSYRSARSAWERVVAITKDVYRDDITFGYKPFMKGHWSDRLAGIDEDIAAMEQVYLKAAKDYEGSAPLETASAGALSGSAVLQRPLYNHVSPGTFRVGEPVELHLMLAGASIDVHVSLLYRHAHQAESYQTVTMQQSEGHYSAVIPGSYTDSSYPLIYFFELRNELGEAWLVPGLNADLSNQPYYHLRQQ</sequence>
<dbReference type="RefSeq" id="WP_258216697.1">
    <property type="nucleotide sequence ID" value="NZ_JANQBD010000025.1"/>
</dbReference>